<evidence type="ECO:0000313" key="2">
    <source>
        <dbReference type="EMBL" id="OAB86459.1"/>
    </source>
</evidence>
<evidence type="ECO:0000256" key="1">
    <source>
        <dbReference type="SAM" id="MobiDB-lite"/>
    </source>
</evidence>
<sequence>MVSLHVAPAGTTTSSSMVRPVIVPEHVRSAWAGAATATRPVVARAAVARVLMIRVVDLLVSSVSGSGAGAPREQRCRVRVMPG</sequence>
<dbReference type="Proteomes" id="UP000076976">
    <property type="component" value="Unassembled WGS sequence"/>
</dbReference>
<reference evidence="2 3" key="1">
    <citation type="submission" date="2016-01" db="EMBL/GenBank/DDBJ databases">
        <title>Janibacter melonis strain CD11_4 genome sequencing and assembly.</title>
        <authorList>
            <person name="Nair G.R."/>
            <person name="Kaur G."/>
            <person name="Chander A.M."/>
            <person name="Mayilraj S."/>
        </authorList>
    </citation>
    <scope>NUCLEOTIDE SEQUENCE [LARGE SCALE GENOMIC DNA]</scope>
    <source>
        <strain evidence="2 3">CD11-4</strain>
    </source>
</reference>
<name>A0A176Q9X9_9MICO</name>
<organism evidence="2 3">
    <name type="scientific">Janibacter melonis</name>
    <dbReference type="NCBI Taxonomy" id="262209"/>
    <lineage>
        <taxon>Bacteria</taxon>
        <taxon>Bacillati</taxon>
        <taxon>Actinomycetota</taxon>
        <taxon>Actinomycetes</taxon>
        <taxon>Micrococcales</taxon>
        <taxon>Intrasporangiaceae</taxon>
        <taxon>Janibacter</taxon>
    </lineage>
</organism>
<proteinExistence type="predicted"/>
<comment type="caution">
    <text evidence="2">The sequence shown here is derived from an EMBL/GenBank/DDBJ whole genome shotgun (WGS) entry which is preliminary data.</text>
</comment>
<dbReference type="EMBL" id="LQZG01000004">
    <property type="protein sequence ID" value="OAB86459.1"/>
    <property type="molecule type" value="Genomic_DNA"/>
</dbReference>
<feature type="region of interest" description="Disordered" evidence="1">
    <location>
        <begin position="64"/>
        <end position="83"/>
    </location>
</feature>
<gene>
    <name evidence="2" type="ORF">AWH69_14105</name>
</gene>
<keyword evidence="3" id="KW-1185">Reference proteome</keyword>
<dbReference type="AlphaFoldDB" id="A0A176Q9X9"/>
<protein>
    <submittedName>
        <fullName evidence="2">Uncharacterized protein</fullName>
    </submittedName>
</protein>
<evidence type="ECO:0000313" key="3">
    <source>
        <dbReference type="Proteomes" id="UP000076976"/>
    </source>
</evidence>
<accession>A0A176Q9X9</accession>